<reference evidence="1" key="1">
    <citation type="submission" date="2021-06" db="EMBL/GenBank/DDBJ databases">
        <authorList>
            <person name="Kallberg Y."/>
            <person name="Tangrot J."/>
            <person name="Rosling A."/>
        </authorList>
    </citation>
    <scope>NUCLEOTIDE SEQUENCE</scope>
    <source>
        <strain evidence="1">28 12/20/2015</strain>
    </source>
</reference>
<proteinExistence type="predicted"/>
<keyword evidence="2" id="KW-1185">Reference proteome</keyword>
<evidence type="ECO:0000313" key="2">
    <source>
        <dbReference type="Proteomes" id="UP000789366"/>
    </source>
</evidence>
<organism evidence="1 2">
    <name type="scientific">Cetraspora pellucida</name>
    <dbReference type="NCBI Taxonomy" id="1433469"/>
    <lineage>
        <taxon>Eukaryota</taxon>
        <taxon>Fungi</taxon>
        <taxon>Fungi incertae sedis</taxon>
        <taxon>Mucoromycota</taxon>
        <taxon>Glomeromycotina</taxon>
        <taxon>Glomeromycetes</taxon>
        <taxon>Diversisporales</taxon>
        <taxon>Gigasporaceae</taxon>
        <taxon>Cetraspora</taxon>
    </lineage>
</organism>
<dbReference type="Proteomes" id="UP000789366">
    <property type="component" value="Unassembled WGS sequence"/>
</dbReference>
<accession>A0ACA9JY26</accession>
<sequence length="245" mass="27901">MPNASDEERSNHFTTEPDIRDKQDSDTNDKDFSANEISVLLKRLETLERLQVTNNKKTKNQKLNTNSDDTVNEVSKKRRKHNTKKKKSYRKRDTFSSEMESTSDELVPIENLNKSTYVDIPKALKLDKAIYNSYQAIEWDQPLEVVKTSSSTNNMKNACLTSSSRVLLTVLRCQNTNHKIQDRDLNDAIESVGKSNKMSQNSDCQLRGHASSSKTTKIRCMKDDTGLTKEESLKMSSKTKTNGII</sequence>
<protein>
    <submittedName>
        <fullName evidence="1">9979_t:CDS:1</fullName>
    </submittedName>
</protein>
<dbReference type="EMBL" id="CAJVPW010000079">
    <property type="protein sequence ID" value="CAG8442178.1"/>
    <property type="molecule type" value="Genomic_DNA"/>
</dbReference>
<name>A0ACA9JY26_9GLOM</name>
<comment type="caution">
    <text evidence="1">The sequence shown here is derived from an EMBL/GenBank/DDBJ whole genome shotgun (WGS) entry which is preliminary data.</text>
</comment>
<gene>
    <name evidence="1" type="ORF">SPELUC_LOCUS258</name>
</gene>
<evidence type="ECO:0000313" key="1">
    <source>
        <dbReference type="EMBL" id="CAG8442178.1"/>
    </source>
</evidence>